<dbReference type="GO" id="GO:0006189">
    <property type="term" value="P:'de novo' IMP biosynthetic process"/>
    <property type="evidence" value="ECO:0007669"/>
    <property type="project" value="TreeGrafter"/>
</dbReference>
<gene>
    <name evidence="1" type="ORF">OJ997_01460</name>
</gene>
<dbReference type="Pfam" id="PF01808">
    <property type="entry name" value="AICARFT_IMPCHas"/>
    <property type="match status" value="1"/>
</dbReference>
<dbReference type="SUPFAM" id="SSF53927">
    <property type="entry name" value="Cytidine deaminase-like"/>
    <property type="match status" value="1"/>
</dbReference>
<organism evidence="1 2">
    <name type="scientific">Solirubrobacter phytolaccae</name>
    <dbReference type="NCBI Taxonomy" id="1404360"/>
    <lineage>
        <taxon>Bacteria</taxon>
        <taxon>Bacillati</taxon>
        <taxon>Actinomycetota</taxon>
        <taxon>Thermoleophilia</taxon>
        <taxon>Solirubrobacterales</taxon>
        <taxon>Solirubrobacteraceae</taxon>
        <taxon>Solirubrobacter</taxon>
    </lineage>
</organism>
<sequence length="335" mass="35117">MLAAPNQPFACAYGENAAQAPASLNASESADPLALANFVQVEGAAPSFNNLVDVDRQLQTITHMAAALDGRGLAFAVGSKHGNACGAAAAATPADAIKRMLEGDLRAIFGGCVMLGFEVGAAEAELLLSHESPTRRLLDLISAASFTEEAIELLARKHGKCRLLANPALGTLNKDSLDTAPRQRYVRGGFLEQPNYTFVLDLDEAEITGELTDAQKDDLLLAWAVGATSNSNTITLVRDGALIGNGVGQQDRVSCCALALTRARDAGHAIPGAVAYSDSFFPFPDAPETLLEAGVSAVFATSGSVRDDQVREAFTKADVPFAQLPDKLARGFYGH</sequence>
<dbReference type="AlphaFoldDB" id="A0A9X3N614"/>
<protein>
    <recommendedName>
        <fullName evidence="3">IMP cyclohydrolase</fullName>
    </recommendedName>
</protein>
<dbReference type="RefSeq" id="WP_270023210.1">
    <property type="nucleotide sequence ID" value="NZ_JAPDDP010000002.1"/>
</dbReference>
<dbReference type="GO" id="GO:0005829">
    <property type="term" value="C:cytosol"/>
    <property type="evidence" value="ECO:0007669"/>
    <property type="project" value="TreeGrafter"/>
</dbReference>
<dbReference type="InterPro" id="IPR002695">
    <property type="entry name" value="PurH-like"/>
</dbReference>
<dbReference type="PANTHER" id="PTHR11692">
    <property type="entry name" value="BIFUNCTIONAL PURINE BIOSYNTHESIS PROTEIN PURH"/>
    <property type="match status" value="1"/>
</dbReference>
<comment type="caution">
    <text evidence="1">The sequence shown here is derived from an EMBL/GenBank/DDBJ whole genome shotgun (WGS) entry which is preliminary data.</text>
</comment>
<name>A0A9X3N614_9ACTN</name>
<reference evidence="1" key="1">
    <citation type="submission" date="2022-10" db="EMBL/GenBank/DDBJ databases">
        <title>The WGS of Solirubrobacter phytolaccae KCTC 29190.</title>
        <authorList>
            <person name="Jiang Z."/>
        </authorList>
    </citation>
    <scope>NUCLEOTIDE SEQUENCE</scope>
    <source>
        <strain evidence="1">KCTC 29190</strain>
    </source>
</reference>
<dbReference type="SMART" id="SM00798">
    <property type="entry name" value="AICARFT_IMPCHas"/>
    <property type="match status" value="1"/>
</dbReference>
<evidence type="ECO:0000313" key="2">
    <source>
        <dbReference type="Proteomes" id="UP001147653"/>
    </source>
</evidence>
<proteinExistence type="predicted"/>
<dbReference type="InterPro" id="IPR016193">
    <property type="entry name" value="Cytidine_deaminase-like"/>
</dbReference>
<keyword evidence="2" id="KW-1185">Reference proteome</keyword>
<evidence type="ECO:0000313" key="1">
    <source>
        <dbReference type="EMBL" id="MDA0178944.1"/>
    </source>
</evidence>
<dbReference type="Gene3D" id="3.40.140.20">
    <property type="match status" value="2"/>
</dbReference>
<dbReference type="GO" id="GO:0003937">
    <property type="term" value="F:IMP cyclohydrolase activity"/>
    <property type="evidence" value="ECO:0007669"/>
    <property type="project" value="InterPro"/>
</dbReference>
<dbReference type="GO" id="GO:0004643">
    <property type="term" value="F:phosphoribosylaminoimidazolecarboxamide formyltransferase activity"/>
    <property type="evidence" value="ECO:0007669"/>
    <property type="project" value="InterPro"/>
</dbReference>
<dbReference type="InterPro" id="IPR024051">
    <property type="entry name" value="AICAR_Tfase_dup_dom_sf"/>
</dbReference>
<accession>A0A9X3N614</accession>
<dbReference type="Proteomes" id="UP001147653">
    <property type="component" value="Unassembled WGS sequence"/>
</dbReference>
<dbReference type="PANTHER" id="PTHR11692:SF0">
    <property type="entry name" value="BIFUNCTIONAL PURINE BIOSYNTHESIS PROTEIN ATIC"/>
    <property type="match status" value="1"/>
</dbReference>
<evidence type="ECO:0008006" key="3">
    <source>
        <dbReference type="Google" id="ProtNLM"/>
    </source>
</evidence>
<dbReference type="EMBL" id="JAPDDP010000002">
    <property type="protein sequence ID" value="MDA0178944.1"/>
    <property type="molecule type" value="Genomic_DNA"/>
</dbReference>